<proteinExistence type="inferred from homology"/>
<evidence type="ECO:0000313" key="10">
    <source>
        <dbReference type="Proteomes" id="UP001168528"/>
    </source>
</evidence>
<dbReference type="PROSITE" id="PS50111">
    <property type="entry name" value="CHEMOTAXIS_TRANSDUC_2"/>
    <property type="match status" value="1"/>
</dbReference>
<dbReference type="InterPro" id="IPR003660">
    <property type="entry name" value="HAMP_dom"/>
</dbReference>
<keyword evidence="6" id="KW-1133">Transmembrane helix</keyword>
<dbReference type="Pfam" id="PF00015">
    <property type="entry name" value="MCPsignal"/>
    <property type="match status" value="1"/>
</dbReference>
<evidence type="ECO:0000256" key="6">
    <source>
        <dbReference type="SAM" id="Phobius"/>
    </source>
</evidence>
<evidence type="ECO:0000313" key="9">
    <source>
        <dbReference type="EMBL" id="MDO1447517.1"/>
    </source>
</evidence>
<evidence type="ECO:0000259" key="7">
    <source>
        <dbReference type="PROSITE" id="PS50111"/>
    </source>
</evidence>
<dbReference type="RefSeq" id="WP_302038321.1">
    <property type="nucleotide sequence ID" value="NZ_JBHSMY010000154.1"/>
</dbReference>
<sequence>MQLTIKGKLILAFSILILLAGAIFYLGNSNASILNDRLNYIVDVNAQRMNLANRINEGIQYITKREKDIILTSDVELLQDLSKEIDERNTLFDERLEKLRSISDEKGLAILDDFSSTWSQYQNDLVKIRRLAVVINSDSAKTQAYEISRTTARISAKAAADIMARIVTKNEKALAEAKAESDEIYADAKNNMIALLSISIFIAIGVSYWIINSITQSIKEAKESIRAIAEGDLSISIDTSRKDEIGELLSHLHTMAGKLKEVIGYVTTASDNIASASMQMSSSSGQVSQGATEQAASAEEVSSSMEEMAANIGQNTDNAHQTEKIALQAAEDIKEGSLAVNQTVDSMKTIADKITIIGEIARQTNLLALNAAVEAARAGEHGKGFAVVAAEVRKLAERSQAAATEIDALSKSSVAIAERSGKLLASIVPNIQKTARLVQEISASSMEQNSGAEQVNSAIGQLNQVIQQNAAASEEMATSAEELSSQAEQLKETIAFFKLDTHQISRKNTSSVVIKPGRTFSGVKVSAKSKSVGNVLHQAKNTSHGNGVQLNMNSDSLDQEYEKY</sequence>
<evidence type="ECO:0000256" key="4">
    <source>
        <dbReference type="SAM" id="Coils"/>
    </source>
</evidence>
<dbReference type="Pfam" id="PF12729">
    <property type="entry name" value="4HB_MCP_1"/>
    <property type="match status" value="1"/>
</dbReference>
<dbReference type="PANTHER" id="PTHR43531:SF11">
    <property type="entry name" value="METHYL-ACCEPTING CHEMOTAXIS PROTEIN 3"/>
    <property type="match status" value="1"/>
</dbReference>
<name>A0ABT8R607_9BACT</name>
<feature type="transmembrane region" description="Helical" evidence="6">
    <location>
        <begin position="192"/>
        <end position="211"/>
    </location>
</feature>
<gene>
    <name evidence="9" type="ORF">Q0590_14710</name>
</gene>
<dbReference type="PRINTS" id="PR00260">
    <property type="entry name" value="CHEMTRNSDUCR"/>
</dbReference>
<feature type="region of interest" description="Disordered" evidence="5">
    <location>
        <begin position="280"/>
        <end position="301"/>
    </location>
</feature>
<feature type="domain" description="HAMP" evidence="8">
    <location>
        <begin position="212"/>
        <end position="264"/>
    </location>
</feature>
<evidence type="ECO:0000256" key="2">
    <source>
        <dbReference type="ARBA" id="ARBA00029447"/>
    </source>
</evidence>
<keyword evidence="6" id="KW-0812">Transmembrane</keyword>
<dbReference type="Pfam" id="PF00672">
    <property type="entry name" value="HAMP"/>
    <property type="match status" value="1"/>
</dbReference>
<evidence type="ECO:0000259" key="8">
    <source>
        <dbReference type="PROSITE" id="PS50885"/>
    </source>
</evidence>
<dbReference type="Gene3D" id="1.10.287.950">
    <property type="entry name" value="Methyl-accepting chemotaxis protein"/>
    <property type="match status" value="1"/>
</dbReference>
<dbReference type="EMBL" id="JAUKPO010000007">
    <property type="protein sequence ID" value="MDO1447517.1"/>
    <property type="molecule type" value="Genomic_DNA"/>
</dbReference>
<feature type="transmembrane region" description="Helical" evidence="6">
    <location>
        <begin position="9"/>
        <end position="27"/>
    </location>
</feature>
<feature type="compositionally biased region" description="Polar residues" evidence="5">
    <location>
        <begin position="540"/>
        <end position="556"/>
    </location>
</feature>
<dbReference type="Proteomes" id="UP001168528">
    <property type="component" value="Unassembled WGS sequence"/>
</dbReference>
<organism evidence="9 10">
    <name type="scientific">Rhodocytophaga aerolata</name>
    <dbReference type="NCBI Taxonomy" id="455078"/>
    <lineage>
        <taxon>Bacteria</taxon>
        <taxon>Pseudomonadati</taxon>
        <taxon>Bacteroidota</taxon>
        <taxon>Cytophagia</taxon>
        <taxon>Cytophagales</taxon>
        <taxon>Rhodocytophagaceae</taxon>
        <taxon>Rhodocytophaga</taxon>
    </lineage>
</organism>
<dbReference type="SUPFAM" id="SSF58104">
    <property type="entry name" value="Methyl-accepting chemotaxis protein (MCP) signaling domain"/>
    <property type="match status" value="1"/>
</dbReference>
<dbReference type="InterPro" id="IPR051310">
    <property type="entry name" value="MCP_chemotaxis"/>
</dbReference>
<reference evidence="9" key="1">
    <citation type="submission" date="2023-07" db="EMBL/GenBank/DDBJ databases">
        <title>The genome sequence of Rhodocytophaga aerolata KACC 12507.</title>
        <authorList>
            <person name="Zhang X."/>
        </authorList>
    </citation>
    <scope>NUCLEOTIDE SEQUENCE</scope>
    <source>
        <strain evidence="9">KACC 12507</strain>
    </source>
</reference>
<dbReference type="InterPro" id="IPR004090">
    <property type="entry name" value="Chemotax_Me-accpt_rcpt"/>
</dbReference>
<comment type="caution">
    <text evidence="9">The sequence shown here is derived from an EMBL/GenBank/DDBJ whole genome shotgun (WGS) entry which is preliminary data.</text>
</comment>
<evidence type="ECO:0000256" key="5">
    <source>
        <dbReference type="SAM" id="MobiDB-lite"/>
    </source>
</evidence>
<dbReference type="InterPro" id="IPR024478">
    <property type="entry name" value="HlyB_4HB_MCP"/>
</dbReference>
<feature type="region of interest" description="Disordered" evidence="5">
    <location>
        <begin position="540"/>
        <end position="564"/>
    </location>
</feature>
<protein>
    <submittedName>
        <fullName evidence="9">Methyl-accepting chemotaxis protein</fullName>
    </submittedName>
</protein>
<feature type="domain" description="Methyl-accepting transducer" evidence="7">
    <location>
        <begin position="269"/>
        <end position="484"/>
    </location>
</feature>
<accession>A0ABT8R607</accession>
<dbReference type="PANTHER" id="PTHR43531">
    <property type="entry name" value="PROTEIN ICFG"/>
    <property type="match status" value="1"/>
</dbReference>
<dbReference type="PROSITE" id="PS50885">
    <property type="entry name" value="HAMP"/>
    <property type="match status" value="1"/>
</dbReference>
<dbReference type="InterPro" id="IPR004089">
    <property type="entry name" value="MCPsignal_dom"/>
</dbReference>
<comment type="similarity">
    <text evidence="2">Belongs to the methyl-accepting chemotaxis (MCP) protein family.</text>
</comment>
<dbReference type="SMART" id="SM00304">
    <property type="entry name" value="HAMP"/>
    <property type="match status" value="1"/>
</dbReference>
<keyword evidence="3" id="KW-0807">Transducer</keyword>
<keyword evidence="10" id="KW-1185">Reference proteome</keyword>
<keyword evidence="6" id="KW-0472">Membrane</keyword>
<keyword evidence="4" id="KW-0175">Coiled coil</keyword>
<feature type="coiled-coil region" evidence="4">
    <location>
        <begin position="462"/>
        <end position="500"/>
    </location>
</feature>
<evidence type="ECO:0000256" key="1">
    <source>
        <dbReference type="ARBA" id="ARBA00022500"/>
    </source>
</evidence>
<keyword evidence="1" id="KW-0145">Chemotaxis</keyword>
<dbReference type="CDD" id="cd06225">
    <property type="entry name" value="HAMP"/>
    <property type="match status" value="1"/>
</dbReference>
<dbReference type="SMART" id="SM00283">
    <property type="entry name" value="MA"/>
    <property type="match status" value="1"/>
</dbReference>
<evidence type="ECO:0000256" key="3">
    <source>
        <dbReference type="PROSITE-ProRule" id="PRU00284"/>
    </source>
</evidence>